<dbReference type="eggNOG" id="COG1131">
    <property type="taxonomic scope" value="Bacteria"/>
</dbReference>
<accession>D1AW38</accession>
<evidence type="ECO:0000259" key="4">
    <source>
        <dbReference type="PROSITE" id="PS50893"/>
    </source>
</evidence>
<dbReference type="HOGENOM" id="CLU_000604_1_2_0"/>
<dbReference type="GeneID" id="29674235"/>
<evidence type="ECO:0000256" key="3">
    <source>
        <dbReference type="ARBA" id="ARBA00022840"/>
    </source>
</evidence>
<dbReference type="PROSITE" id="PS50893">
    <property type="entry name" value="ABC_TRANSPORTER_2"/>
    <property type="match status" value="1"/>
</dbReference>
<evidence type="ECO:0000256" key="1">
    <source>
        <dbReference type="ARBA" id="ARBA00022448"/>
    </source>
</evidence>
<dbReference type="Pfam" id="PF13304">
    <property type="entry name" value="AAA_21"/>
    <property type="match status" value="1"/>
</dbReference>
<protein>
    <submittedName>
        <fullName evidence="5">ABC transporter related protein</fullName>
    </submittedName>
</protein>
<evidence type="ECO:0000256" key="2">
    <source>
        <dbReference type="ARBA" id="ARBA00022741"/>
    </source>
</evidence>
<dbReference type="AlphaFoldDB" id="D1AW38"/>
<dbReference type="PANTHER" id="PTHR42939:SF1">
    <property type="entry name" value="ABC TRANSPORTER ATP-BINDING PROTEIN ALBC-RELATED"/>
    <property type="match status" value="1"/>
</dbReference>
<dbReference type="RefSeq" id="WP_012858072.1">
    <property type="nucleotide sequence ID" value="NC_013515.1"/>
</dbReference>
<dbReference type="GO" id="GO:0005524">
    <property type="term" value="F:ATP binding"/>
    <property type="evidence" value="ECO:0007669"/>
    <property type="project" value="UniProtKB-KW"/>
</dbReference>
<dbReference type="EMBL" id="CP001779">
    <property type="protein sequence ID" value="ACZ00514.1"/>
    <property type="molecule type" value="Genomic_DNA"/>
</dbReference>
<organism evidence="5 6">
    <name type="scientific">Streptobacillus moniliformis (strain ATCC 14647 / DSM 12112 / NCTC 10651 / 9901)</name>
    <dbReference type="NCBI Taxonomy" id="519441"/>
    <lineage>
        <taxon>Bacteria</taxon>
        <taxon>Fusobacteriati</taxon>
        <taxon>Fusobacteriota</taxon>
        <taxon>Fusobacteriia</taxon>
        <taxon>Fusobacteriales</taxon>
        <taxon>Leptotrichiaceae</taxon>
        <taxon>Streptobacillus</taxon>
    </lineage>
</organism>
<dbReference type="SMART" id="SM00382">
    <property type="entry name" value="AAA"/>
    <property type="match status" value="1"/>
</dbReference>
<dbReference type="SUPFAM" id="SSF52540">
    <property type="entry name" value="P-loop containing nucleoside triphosphate hydrolases"/>
    <property type="match status" value="1"/>
</dbReference>
<evidence type="ECO:0000313" key="5">
    <source>
        <dbReference type="EMBL" id="ACZ00514.1"/>
    </source>
</evidence>
<dbReference type="Gene3D" id="3.40.50.300">
    <property type="entry name" value="P-loop containing nucleotide triphosphate hydrolases"/>
    <property type="match status" value="1"/>
</dbReference>
<dbReference type="PANTHER" id="PTHR42939">
    <property type="entry name" value="ABC TRANSPORTER ATP-BINDING PROTEIN ALBC-RELATED"/>
    <property type="match status" value="1"/>
</dbReference>
<dbReference type="InterPro" id="IPR027417">
    <property type="entry name" value="P-loop_NTPase"/>
</dbReference>
<dbReference type="Proteomes" id="UP000002072">
    <property type="component" value="Chromosome"/>
</dbReference>
<keyword evidence="1" id="KW-0813">Transport</keyword>
<dbReference type="OrthoDB" id="9801987at2"/>
<dbReference type="STRING" id="519441.Smon_0016"/>
<reference evidence="5 6" key="1">
    <citation type="journal article" date="2009" name="Stand. Genomic Sci.">
        <title>Complete genome sequence of Streptobacillus moniliformis type strain (9901T).</title>
        <authorList>
            <person name="Nolan M."/>
            <person name="Gronow S."/>
            <person name="Lapidus A."/>
            <person name="Ivanova N."/>
            <person name="Copeland A."/>
            <person name="Lucas S."/>
            <person name="Del Rio T.G."/>
            <person name="Chen F."/>
            <person name="Tice H."/>
            <person name="Pitluck S."/>
            <person name="Cheng J.F."/>
            <person name="Sims D."/>
            <person name="Meincke L."/>
            <person name="Bruce D."/>
            <person name="Goodwin L."/>
            <person name="Brettin T."/>
            <person name="Han C."/>
            <person name="Detter J.C."/>
            <person name="Ovchinikova G."/>
            <person name="Pati A."/>
            <person name="Mavromatis K."/>
            <person name="Mikhailova N."/>
            <person name="Chen A."/>
            <person name="Palaniappan K."/>
            <person name="Land M."/>
            <person name="Hauser L."/>
            <person name="Chang Y.J."/>
            <person name="Jeffries C.D."/>
            <person name="Rohde M."/>
            <person name="Sproer C."/>
            <person name="Goker M."/>
            <person name="Bristow J."/>
            <person name="Eisen J.A."/>
            <person name="Markowitz V."/>
            <person name="Hugenholtz P."/>
            <person name="Kyrpides N.C."/>
            <person name="Klenk H.P."/>
            <person name="Chain P."/>
        </authorList>
    </citation>
    <scope>NUCLEOTIDE SEQUENCE [LARGE SCALE GENOMIC DNA]</scope>
    <source>
        <strain evidence="6">ATCC 14647 / DSM 12112 / NCTC 10651 / 9901</strain>
    </source>
</reference>
<keyword evidence="2" id="KW-0547">Nucleotide-binding</keyword>
<evidence type="ECO:0000313" key="6">
    <source>
        <dbReference type="Proteomes" id="UP000002072"/>
    </source>
</evidence>
<name>D1AW38_STRM9</name>
<dbReference type="InterPro" id="IPR003959">
    <property type="entry name" value="ATPase_AAA_core"/>
</dbReference>
<keyword evidence="3" id="KW-0067">ATP-binding</keyword>
<sequence>MNELLLKVVGLSIWYDRKNIIENAEFTINKNEIVALVGINGSGKTTLINTLVGIHFKYSLETLIFNNRKISFDDINFKLNRIAVFSQDDSFRYWSFMKYIKFVFETYNINMDSEYIDYLIDGFNFREYINYMRKDLSMGNKKKFALIVAFGLRLPFLIFDEPVDGLDFGSTAFLYRIIKEYKSFGSILMSTHIAESISEACDKLIFLNEGKITSKISIQGKISTSDIFNLVKEKNL</sequence>
<gene>
    <name evidence="5" type="ordered locus">Smon_0016</name>
</gene>
<feature type="domain" description="ABC transporter" evidence="4">
    <location>
        <begin position="6"/>
        <end position="234"/>
    </location>
</feature>
<dbReference type="KEGG" id="smf:Smon_0016"/>
<dbReference type="GO" id="GO:0016887">
    <property type="term" value="F:ATP hydrolysis activity"/>
    <property type="evidence" value="ECO:0007669"/>
    <property type="project" value="InterPro"/>
</dbReference>
<keyword evidence="6" id="KW-1185">Reference proteome</keyword>
<dbReference type="InterPro" id="IPR051782">
    <property type="entry name" value="ABC_Transporter_VariousFunc"/>
</dbReference>
<dbReference type="InterPro" id="IPR003439">
    <property type="entry name" value="ABC_transporter-like_ATP-bd"/>
</dbReference>
<dbReference type="InterPro" id="IPR003593">
    <property type="entry name" value="AAA+_ATPase"/>
</dbReference>
<proteinExistence type="predicted"/>